<dbReference type="Proteomes" id="UP000060277">
    <property type="component" value="Chromosome"/>
</dbReference>
<name>A0ABN4JMD5_9BURK</name>
<dbReference type="RefSeq" id="WP_058379144.1">
    <property type="nucleotide sequence ID" value="NZ_CP013480.3"/>
</dbReference>
<organism evidence="1 2">
    <name type="scientific">Pandoraea norimbergensis</name>
    <dbReference type="NCBI Taxonomy" id="93219"/>
    <lineage>
        <taxon>Bacteria</taxon>
        <taxon>Pseudomonadati</taxon>
        <taxon>Pseudomonadota</taxon>
        <taxon>Betaproteobacteria</taxon>
        <taxon>Burkholderiales</taxon>
        <taxon>Burkholderiaceae</taxon>
        <taxon>Pandoraea</taxon>
    </lineage>
</organism>
<evidence type="ECO:0008006" key="3">
    <source>
        <dbReference type="Google" id="ProtNLM"/>
    </source>
</evidence>
<reference evidence="2" key="1">
    <citation type="submission" date="2015-12" db="EMBL/GenBank/DDBJ databases">
        <title>Complete genome sequence of Pandoraea norimbergensis DSM 11628.</title>
        <authorList>
            <person name="Ee R."/>
            <person name="Lim Y.-L."/>
            <person name="Yong D."/>
            <person name="Yin W.-F."/>
            <person name="Chan K.-G."/>
        </authorList>
    </citation>
    <scope>NUCLEOTIDE SEQUENCE [LARGE SCALE GENOMIC DNA]</scope>
    <source>
        <strain evidence="2">DSM 11628</strain>
    </source>
</reference>
<evidence type="ECO:0000313" key="2">
    <source>
        <dbReference type="Proteomes" id="UP000060277"/>
    </source>
</evidence>
<dbReference type="Pfam" id="PF07105">
    <property type="entry name" value="DUF1367"/>
    <property type="match status" value="2"/>
</dbReference>
<dbReference type="InterPro" id="IPR009797">
    <property type="entry name" value="DUF1367"/>
</dbReference>
<keyword evidence="2" id="KW-1185">Reference proteome</keyword>
<accession>A0ABN4JMD5</accession>
<proteinExistence type="predicted"/>
<evidence type="ECO:0000313" key="1">
    <source>
        <dbReference type="EMBL" id="ALS62281.1"/>
    </source>
</evidence>
<protein>
    <recommendedName>
        <fullName evidence="3">DUF1367 family protein</fullName>
    </recommendedName>
</protein>
<gene>
    <name evidence="1" type="ORF">AT302_23320</name>
</gene>
<dbReference type="EMBL" id="CP013480">
    <property type="protein sequence ID" value="ALS62281.1"/>
    <property type="molecule type" value="Genomic_DNA"/>
</dbReference>
<sequence length="158" mass="17995">MSDVVLVKTLNGALAPADAEAAAFVEKLKAGQGVRATVRKARNVKFHRKAFALFKLAFEVWEPVTPLEYKGLPVAKDFERFRKDMTILAGFYKPVYNVRGELRLEAESLSFSSMDDERFEQVFRAVLTVVWDRVLKAAGYASEEEVERVVNELMRFDQ</sequence>